<dbReference type="Gene3D" id="3.40.630.30">
    <property type="match status" value="1"/>
</dbReference>
<keyword evidence="2" id="KW-0808">Transferase</keyword>
<evidence type="ECO:0000313" key="3">
    <source>
        <dbReference type="Proteomes" id="UP000548476"/>
    </source>
</evidence>
<protein>
    <submittedName>
        <fullName evidence="2">GNAT superfamily N-acetyltransferase</fullName>
    </submittedName>
</protein>
<name>A0A841G5C1_9ACTN</name>
<dbReference type="SUPFAM" id="SSF55729">
    <property type="entry name" value="Acyl-CoA N-acyltransferases (Nat)"/>
    <property type="match status" value="1"/>
</dbReference>
<dbReference type="AlphaFoldDB" id="A0A841G5C1"/>
<reference evidence="2 3" key="1">
    <citation type="submission" date="2020-08" db="EMBL/GenBank/DDBJ databases">
        <title>Genomic Encyclopedia of Type Strains, Phase IV (KMG-IV): sequencing the most valuable type-strain genomes for metagenomic binning, comparative biology and taxonomic classification.</title>
        <authorList>
            <person name="Goeker M."/>
        </authorList>
    </citation>
    <scope>NUCLEOTIDE SEQUENCE [LARGE SCALE GENOMIC DNA]</scope>
    <source>
        <strain evidence="2 3">YIM 65646</strain>
    </source>
</reference>
<keyword evidence="3" id="KW-1185">Reference proteome</keyword>
<evidence type="ECO:0000259" key="1">
    <source>
        <dbReference type="Pfam" id="PF00583"/>
    </source>
</evidence>
<dbReference type="EMBL" id="JACHGT010000027">
    <property type="protein sequence ID" value="MBB6039959.1"/>
    <property type="molecule type" value="Genomic_DNA"/>
</dbReference>
<dbReference type="GO" id="GO:0016747">
    <property type="term" value="F:acyltransferase activity, transferring groups other than amino-acyl groups"/>
    <property type="evidence" value="ECO:0007669"/>
    <property type="project" value="InterPro"/>
</dbReference>
<organism evidence="2 3">
    <name type="scientific">Phytomonospora endophytica</name>
    <dbReference type="NCBI Taxonomy" id="714109"/>
    <lineage>
        <taxon>Bacteria</taxon>
        <taxon>Bacillati</taxon>
        <taxon>Actinomycetota</taxon>
        <taxon>Actinomycetes</taxon>
        <taxon>Micromonosporales</taxon>
        <taxon>Micromonosporaceae</taxon>
        <taxon>Phytomonospora</taxon>
    </lineage>
</organism>
<dbReference type="Proteomes" id="UP000548476">
    <property type="component" value="Unassembled WGS sequence"/>
</dbReference>
<proteinExistence type="predicted"/>
<dbReference type="Pfam" id="PF00583">
    <property type="entry name" value="Acetyltransf_1"/>
    <property type="match status" value="1"/>
</dbReference>
<feature type="domain" description="N-acetyltransferase" evidence="1">
    <location>
        <begin position="25"/>
        <end position="144"/>
    </location>
</feature>
<sequence>MNTHITTLAERPELADTVWNMPDSWPEFMDHDPVAWSLFGPVTAAHREFAVVATDEGGAVVGHGHSVPFSRAVGGRGGELPDTGWDQVLMWANSDLRKGVEPDTVSAVEISVHPEHQGKGLSGLLVKALRDNARAKGFSEMLAPVRPSAKHLEPHTPMAEYAFRTRDDGLPADPWLRVHVRAGGKIDKVAPASMVIPGSLAQWREWTGLAFDADGPVELPFALSPVHCDTTQACAVYVEPNVWVRHAL</sequence>
<evidence type="ECO:0000313" key="2">
    <source>
        <dbReference type="EMBL" id="MBB6039959.1"/>
    </source>
</evidence>
<dbReference type="InterPro" id="IPR000182">
    <property type="entry name" value="GNAT_dom"/>
</dbReference>
<dbReference type="RefSeq" id="WP_184793029.1">
    <property type="nucleotide sequence ID" value="NZ_BONT01000103.1"/>
</dbReference>
<gene>
    <name evidence="2" type="ORF">HNR73_007858</name>
</gene>
<accession>A0A841G5C1</accession>
<comment type="caution">
    <text evidence="2">The sequence shown here is derived from an EMBL/GenBank/DDBJ whole genome shotgun (WGS) entry which is preliminary data.</text>
</comment>
<dbReference type="InterPro" id="IPR016181">
    <property type="entry name" value="Acyl_CoA_acyltransferase"/>
</dbReference>
<dbReference type="CDD" id="cd04301">
    <property type="entry name" value="NAT_SF"/>
    <property type="match status" value="1"/>
</dbReference>